<accession>A0AAU7CT75</accession>
<dbReference type="Gene3D" id="3.40.50.2000">
    <property type="entry name" value="Glycogen Phosphorylase B"/>
    <property type="match status" value="2"/>
</dbReference>
<keyword evidence="3" id="KW-0808">Transferase</keyword>
<proteinExistence type="predicted"/>
<dbReference type="GO" id="GO:0016757">
    <property type="term" value="F:glycosyltransferase activity"/>
    <property type="evidence" value="ECO:0007669"/>
    <property type="project" value="UniProtKB-KW"/>
</dbReference>
<dbReference type="PANTHER" id="PTHR12526:SF638">
    <property type="entry name" value="SPORE COAT PROTEIN SA"/>
    <property type="match status" value="1"/>
</dbReference>
<dbReference type="InterPro" id="IPR028098">
    <property type="entry name" value="Glyco_trans_4-like_N"/>
</dbReference>
<evidence type="ECO:0000259" key="1">
    <source>
        <dbReference type="Pfam" id="PF00534"/>
    </source>
</evidence>
<organism evidence="3">
    <name type="scientific">Singulisphaera sp. Ch08</name>
    <dbReference type="NCBI Taxonomy" id="3120278"/>
    <lineage>
        <taxon>Bacteria</taxon>
        <taxon>Pseudomonadati</taxon>
        <taxon>Planctomycetota</taxon>
        <taxon>Planctomycetia</taxon>
        <taxon>Isosphaerales</taxon>
        <taxon>Isosphaeraceae</taxon>
        <taxon>Singulisphaera</taxon>
    </lineage>
</organism>
<evidence type="ECO:0000259" key="2">
    <source>
        <dbReference type="Pfam" id="PF13439"/>
    </source>
</evidence>
<name>A0AAU7CT75_9BACT</name>
<dbReference type="EC" id="2.4.-.-" evidence="3"/>
<evidence type="ECO:0000313" key="3">
    <source>
        <dbReference type="EMBL" id="XBH08406.1"/>
    </source>
</evidence>
<dbReference type="PANTHER" id="PTHR12526">
    <property type="entry name" value="GLYCOSYLTRANSFERASE"/>
    <property type="match status" value="1"/>
</dbReference>
<sequence length="396" mass="44018">MAPLKICLYTPNYPGVSGEGGIGTYTRHLARALASLGHEPHVLTPGTVRELVRDGPVTIHLAPASYFPVLDRLIPGVGACCRIAAVMRQIVIRHEVEVVEFPNWGGLGLAYGVGRPAPMVVRLHTSALECSLIDGEDSSRLVAWDIRRERWLNRAADTLVTHSLAHRSRMAEELGVNEDRIHVVPHGIEVYPAFRRILRSDNELRVVYLGRMEKRKGTIDLLNAIPDVLREVPEARFILIGSDRPHCPGGRTHAQYLEDEFPAEVRRRISLAGRLSDDEVDSQLQEADLLVAPSLYESFGLIFLEAMRWGTAVIGTTAGGIPEIVEHEKTGLLVEAGHPSQLAQAMITLLHNKDLRHRLGDAGRRRVESIFNVDRMARQSVELYETALGTKQCRIH</sequence>
<protein>
    <submittedName>
        <fullName evidence="3">Glycosyltransferase family 4 protein</fullName>
        <ecNumber evidence="3">2.4.-.-</ecNumber>
    </submittedName>
</protein>
<dbReference type="RefSeq" id="WP_406701258.1">
    <property type="nucleotide sequence ID" value="NZ_CP155447.1"/>
</dbReference>
<feature type="domain" description="Glycosyl transferase family 1" evidence="1">
    <location>
        <begin position="198"/>
        <end position="366"/>
    </location>
</feature>
<gene>
    <name evidence="3" type="ORF">V5E97_33365</name>
</gene>
<dbReference type="CDD" id="cd03801">
    <property type="entry name" value="GT4_PimA-like"/>
    <property type="match status" value="1"/>
</dbReference>
<dbReference type="Pfam" id="PF13439">
    <property type="entry name" value="Glyco_transf_4"/>
    <property type="match status" value="1"/>
</dbReference>
<dbReference type="EMBL" id="CP155447">
    <property type="protein sequence ID" value="XBH08406.1"/>
    <property type="molecule type" value="Genomic_DNA"/>
</dbReference>
<reference evidence="3" key="1">
    <citation type="submission" date="2024-05" db="EMBL/GenBank/DDBJ databases">
        <title>Planctomycetes of the genus Singulisphaera possess chitinolytic capabilities.</title>
        <authorList>
            <person name="Ivanova A."/>
        </authorList>
    </citation>
    <scope>NUCLEOTIDE SEQUENCE</scope>
    <source>
        <strain evidence="3">Ch08T</strain>
    </source>
</reference>
<dbReference type="InterPro" id="IPR001296">
    <property type="entry name" value="Glyco_trans_1"/>
</dbReference>
<dbReference type="Pfam" id="PF00534">
    <property type="entry name" value="Glycos_transf_1"/>
    <property type="match status" value="1"/>
</dbReference>
<feature type="domain" description="Glycosyltransferase subfamily 4-like N-terminal" evidence="2">
    <location>
        <begin position="20"/>
        <end position="189"/>
    </location>
</feature>
<dbReference type="SUPFAM" id="SSF53756">
    <property type="entry name" value="UDP-Glycosyltransferase/glycogen phosphorylase"/>
    <property type="match status" value="1"/>
</dbReference>
<keyword evidence="3" id="KW-0328">Glycosyltransferase</keyword>
<dbReference type="AlphaFoldDB" id="A0AAU7CT75"/>